<keyword evidence="1" id="KW-0812">Transmembrane</keyword>
<dbReference type="KEGG" id="ptm:GSPATT00034869001"/>
<keyword evidence="1" id="KW-0472">Membrane</keyword>
<organism evidence="2 3">
    <name type="scientific">Paramecium tetraurelia</name>
    <dbReference type="NCBI Taxonomy" id="5888"/>
    <lineage>
        <taxon>Eukaryota</taxon>
        <taxon>Sar</taxon>
        <taxon>Alveolata</taxon>
        <taxon>Ciliophora</taxon>
        <taxon>Intramacronucleata</taxon>
        <taxon>Oligohymenophorea</taxon>
        <taxon>Peniculida</taxon>
        <taxon>Parameciidae</taxon>
        <taxon>Paramecium</taxon>
    </lineage>
</organism>
<accession>A0C3M3</accession>
<dbReference type="HOGENOM" id="CLU_2643319_0_0_1"/>
<protein>
    <submittedName>
        <fullName evidence="2">Uncharacterized protein</fullName>
    </submittedName>
</protein>
<name>A0C3M3_PARTE</name>
<evidence type="ECO:0000313" key="3">
    <source>
        <dbReference type="Proteomes" id="UP000000600"/>
    </source>
</evidence>
<evidence type="ECO:0000313" key="2">
    <source>
        <dbReference type="EMBL" id="CAK65390.1"/>
    </source>
</evidence>
<keyword evidence="3" id="KW-1185">Reference proteome</keyword>
<reference evidence="2 3" key="1">
    <citation type="journal article" date="2006" name="Nature">
        <title>Global trends of whole-genome duplications revealed by the ciliate Paramecium tetraurelia.</title>
        <authorList>
            <consortium name="Genoscope"/>
            <person name="Aury J.-M."/>
            <person name="Jaillon O."/>
            <person name="Duret L."/>
            <person name="Noel B."/>
            <person name="Jubin C."/>
            <person name="Porcel B.M."/>
            <person name="Segurens B."/>
            <person name="Daubin V."/>
            <person name="Anthouard V."/>
            <person name="Aiach N."/>
            <person name="Arnaiz O."/>
            <person name="Billaut A."/>
            <person name="Beisson J."/>
            <person name="Blanc I."/>
            <person name="Bouhouche K."/>
            <person name="Camara F."/>
            <person name="Duharcourt S."/>
            <person name="Guigo R."/>
            <person name="Gogendeau D."/>
            <person name="Katinka M."/>
            <person name="Keller A.-M."/>
            <person name="Kissmehl R."/>
            <person name="Klotz C."/>
            <person name="Koll F."/>
            <person name="Le Moue A."/>
            <person name="Lepere C."/>
            <person name="Malinsky S."/>
            <person name="Nowacki M."/>
            <person name="Nowak J.K."/>
            <person name="Plattner H."/>
            <person name="Poulain J."/>
            <person name="Ruiz F."/>
            <person name="Serrano V."/>
            <person name="Zagulski M."/>
            <person name="Dessen P."/>
            <person name="Betermier M."/>
            <person name="Weissenbach J."/>
            <person name="Scarpelli C."/>
            <person name="Schachter V."/>
            <person name="Sperling L."/>
            <person name="Meyer E."/>
            <person name="Cohen J."/>
            <person name="Wincker P."/>
        </authorList>
    </citation>
    <scope>NUCLEOTIDE SEQUENCE [LARGE SCALE GENOMIC DNA]</scope>
    <source>
        <strain evidence="2 3">Stock d4-2</strain>
    </source>
</reference>
<gene>
    <name evidence="2" type="ORF">GSPATT00034869001</name>
</gene>
<dbReference type="EMBL" id="CT868038">
    <property type="protein sequence ID" value="CAK65390.1"/>
    <property type="molecule type" value="Genomic_DNA"/>
</dbReference>
<feature type="transmembrane region" description="Helical" evidence="1">
    <location>
        <begin position="46"/>
        <end position="64"/>
    </location>
</feature>
<dbReference type="RefSeq" id="XP_001432787.1">
    <property type="nucleotide sequence ID" value="XM_001432750.1"/>
</dbReference>
<dbReference type="AlphaFoldDB" id="A0C3M3"/>
<dbReference type="Proteomes" id="UP000000600">
    <property type="component" value="Unassembled WGS sequence"/>
</dbReference>
<proteinExistence type="predicted"/>
<dbReference type="InParanoid" id="A0C3M3"/>
<evidence type="ECO:0000256" key="1">
    <source>
        <dbReference type="SAM" id="Phobius"/>
    </source>
</evidence>
<dbReference type="GeneID" id="5018572"/>
<keyword evidence="1" id="KW-1133">Transmembrane helix</keyword>
<sequence length="77" mass="9225">MKSKFQQPTRNLVSIPKYSIYHFFQKKDTYKDPKGQQIRIFKMPKFLIPTLILLSSAFIYHQAFSKKETIIKINEDQ</sequence>